<dbReference type="RefSeq" id="WP_133341018.1">
    <property type="nucleotide sequence ID" value="NZ_SMZO01000002.1"/>
</dbReference>
<evidence type="ECO:0008006" key="3">
    <source>
        <dbReference type="Google" id="ProtNLM"/>
    </source>
</evidence>
<evidence type="ECO:0000313" key="1">
    <source>
        <dbReference type="EMBL" id="TDL91177.1"/>
    </source>
</evidence>
<sequence length="101" mass="11239">MAFSSIETALSDRPFTVFNGHEHVYNFRQPHGQEYTRLATRSGEQFPDLGMSEDHVTLVTVSCEEIDIATLMRLGIRDRIGSVPLCGDDVCFAAVECATQE</sequence>
<name>A0A4R6B320_9RHOB</name>
<keyword evidence="2" id="KW-1185">Reference proteome</keyword>
<dbReference type="Proteomes" id="UP000294562">
    <property type="component" value="Unassembled WGS sequence"/>
</dbReference>
<dbReference type="OrthoDB" id="9780884at2"/>
<gene>
    <name evidence="1" type="ORF">E2L05_00930</name>
</gene>
<reference evidence="1 2" key="1">
    <citation type="submission" date="2019-03" db="EMBL/GenBank/DDBJ databases">
        <title>Rhodobacteraceae bacterium SM1902, a new member of the family Rhodobacteraceae isolated from Yantai.</title>
        <authorList>
            <person name="Sun Y."/>
        </authorList>
    </citation>
    <scope>NUCLEOTIDE SEQUENCE [LARGE SCALE GENOMIC DNA]</scope>
    <source>
        <strain evidence="1 2">SM1902</strain>
    </source>
</reference>
<evidence type="ECO:0000313" key="2">
    <source>
        <dbReference type="Proteomes" id="UP000294562"/>
    </source>
</evidence>
<comment type="caution">
    <text evidence="1">The sequence shown here is derived from an EMBL/GenBank/DDBJ whole genome shotgun (WGS) entry which is preliminary data.</text>
</comment>
<protein>
    <recommendedName>
        <fullName evidence="3">Calcineurin-like phosphoesterase domain-containing protein</fullName>
    </recommendedName>
</protein>
<organism evidence="1 2">
    <name type="scientific">Meridianimarinicoccus aquatilis</name>
    <dbReference type="NCBI Taxonomy" id="2552766"/>
    <lineage>
        <taxon>Bacteria</taxon>
        <taxon>Pseudomonadati</taxon>
        <taxon>Pseudomonadota</taxon>
        <taxon>Alphaproteobacteria</taxon>
        <taxon>Rhodobacterales</taxon>
        <taxon>Paracoccaceae</taxon>
        <taxon>Meridianimarinicoccus</taxon>
    </lineage>
</organism>
<dbReference type="AlphaFoldDB" id="A0A4R6B320"/>
<dbReference type="EMBL" id="SMZO01000002">
    <property type="protein sequence ID" value="TDL91177.1"/>
    <property type="molecule type" value="Genomic_DNA"/>
</dbReference>
<accession>A0A4R6B320</accession>
<proteinExistence type="predicted"/>